<dbReference type="PANTHER" id="PTHR32063">
    <property type="match status" value="1"/>
</dbReference>
<feature type="transmembrane region" description="Helical" evidence="1">
    <location>
        <begin position="950"/>
        <end position="971"/>
    </location>
</feature>
<feature type="transmembrane region" description="Helical" evidence="1">
    <location>
        <begin position="334"/>
        <end position="353"/>
    </location>
</feature>
<dbReference type="Gene3D" id="3.30.2090.10">
    <property type="entry name" value="Multidrug efflux transporter AcrB TolC docking domain, DN and DC subdomains"/>
    <property type="match status" value="2"/>
</dbReference>
<sequence length="1032" mass="110726">MRFTDTFIRRPILAISISLLLLLLGAYSYLGMQVREYPKMTNTVLTVSTNYYGADANLIQGFITQPIEQAIAQADNIDYMSSSSILGTSTITVTMKLNTDPNGALAEILSKVNSVGSQIPNDAQDPTISMSTGSQTSVLYISFNSQELNASQITDYLNRVVTPQFFTISGVAKVNLYGGVTYGMRVWLNPARMGAFGISSSDVMNILQANNYQSAAGQANSYYTTLNSTINTQVTTAEELNQLVVSTTSDGRVIRLKDIGHASLAKSRDTIRGLADGKEAVVVAIDVTPTANPLLVAADARAMMPDILDNLPPSMNAKILYDSSLAIDESINEVIKTIGEASLIVIIVITLFLGSFRAVLIPVVTIPLSLIGVGMVMAIFGFSINLMTLLAMVLAIGLVVDDAIVVVENVDRHIKLGETPFRAAIIGTREIAVPVISMTITLAAVYSPIALMGGITGSLFKEFALTLAGSVVISGLIALTLSPMMCSKVLLAKHEPKLFERTVNSVLHRVTTRYNTMLSAVLEHKPVILIFAVIVLISLPIMFSFIPSELAPKEDNGVVMMMGTAPSTGNLDYIQSNMKLVTDMISKQPAAAASLAFVGIPAANQSFGIAPLVPWSQRSESQKQVQKALGEEVKTIPGMAITTFETPQLPGASSGLPIQFVITTSNSFESLFEIGMGVFEKVKKSPLFVFSIVDLKYDAGNINIQVKKDIAGSYGITMQDIGKTLSTMMGDGYVNRINLEGRSYEVIPQVARKNRTGPESLQGYYLTASDGRSVPLSSLVDITVTPEPRSLPHFDQMNSMTISGVAPPGTPIGGAISFLKNIGDNELPKGYTYSFLGEARQFVEEGNALYVTFALAIAIIFLVLASQFESLRDPLVILVSVPLAISGALIALSWTHVFGLTSMNIYSQVGLITLVGLICKHGILICEVAKEEQLNNGLDKLAAIKLATSIRLRPILMTTAAMVAGLIPLLFASGSGAVSRFNIGLVIVAGLSIGTIFTLFVLPVMYMYLAQTHKPLPIFDESIAPKEIDLKV</sequence>
<comment type="caution">
    <text evidence="2">The sequence shown here is derived from an EMBL/GenBank/DDBJ whole genome shotgun (WGS) entry which is preliminary data.</text>
</comment>
<keyword evidence="1" id="KW-0812">Transmembrane</keyword>
<reference evidence="2 3" key="1">
    <citation type="submission" date="2022-01" db="EMBL/GenBank/DDBJ databases">
        <title>Whole genome-based taxonomy of the Shewanellaceae.</title>
        <authorList>
            <person name="Martin-Rodriguez A.J."/>
        </authorList>
    </citation>
    <scope>NUCLEOTIDE SEQUENCE [LARGE SCALE GENOMIC DNA]</scope>
    <source>
        <strain evidence="2 3">DSM 17177</strain>
    </source>
</reference>
<proteinExistence type="predicted"/>
<keyword evidence="3" id="KW-1185">Reference proteome</keyword>
<dbReference type="Gene3D" id="1.20.1640.10">
    <property type="entry name" value="Multidrug efflux transporter AcrB transmembrane domain"/>
    <property type="match status" value="2"/>
</dbReference>
<feature type="transmembrane region" description="Helical" evidence="1">
    <location>
        <begin position="431"/>
        <end position="451"/>
    </location>
</feature>
<organism evidence="2 3">
    <name type="scientific">Shewanella surugensis</name>
    <dbReference type="NCBI Taxonomy" id="212020"/>
    <lineage>
        <taxon>Bacteria</taxon>
        <taxon>Pseudomonadati</taxon>
        <taxon>Pseudomonadota</taxon>
        <taxon>Gammaproteobacteria</taxon>
        <taxon>Alteromonadales</taxon>
        <taxon>Shewanellaceae</taxon>
        <taxon>Shewanella</taxon>
    </lineage>
</organism>
<dbReference type="SUPFAM" id="SSF82693">
    <property type="entry name" value="Multidrug efflux transporter AcrB pore domain, PN1, PN2, PC1 and PC2 subdomains"/>
    <property type="match status" value="3"/>
</dbReference>
<dbReference type="Gene3D" id="3.30.70.1440">
    <property type="entry name" value="Multidrug efflux transporter AcrB pore domain"/>
    <property type="match status" value="1"/>
</dbReference>
<feature type="transmembrane region" description="Helical" evidence="1">
    <location>
        <begin position="983"/>
        <end position="1009"/>
    </location>
</feature>
<dbReference type="Gene3D" id="3.30.70.1320">
    <property type="entry name" value="Multidrug efflux transporter AcrB pore domain like"/>
    <property type="match status" value="1"/>
</dbReference>
<dbReference type="PRINTS" id="PR00702">
    <property type="entry name" value="ACRIFLAVINRP"/>
</dbReference>
<dbReference type="InterPro" id="IPR027463">
    <property type="entry name" value="AcrB_DN_DC_subdom"/>
</dbReference>
<feature type="transmembrane region" description="Helical" evidence="1">
    <location>
        <begin position="848"/>
        <end position="868"/>
    </location>
</feature>
<dbReference type="SUPFAM" id="SSF82866">
    <property type="entry name" value="Multidrug efflux transporter AcrB transmembrane domain"/>
    <property type="match status" value="2"/>
</dbReference>
<dbReference type="SUPFAM" id="SSF82714">
    <property type="entry name" value="Multidrug efflux transporter AcrB TolC docking domain, DN and DC subdomains"/>
    <property type="match status" value="2"/>
</dbReference>
<protein>
    <submittedName>
        <fullName evidence="2">Multidrug efflux RND transporter permease subunit</fullName>
    </submittedName>
</protein>
<dbReference type="NCBIfam" id="NF033617">
    <property type="entry name" value="RND_permease_2"/>
    <property type="match status" value="1"/>
</dbReference>
<feature type="transmembrane region" description="Helical" evidence="1">
    <location>
        <begin position="389"/>
        <end position="410"/>
    </location>
</feature>
<name>A0ABT0LGV7_9GAMM</name>
<gene>
    <name evidence="2" type="ORF">L2764_21120</name>
</gene>
<feature type="transmembrane region" description="Helical" evidence="1">
    <location>
        <begin position="905"/>
        <end position="929"/>
    </location>
</feature>
<dbReference type="EMBL" id="JAKIKS010000115">
    <property type="protein sequence ID" value="MCL1126914.1"/>
    <property type="molecule type" value="Genomic_DNA"/>
</dbReference>
<dbReference type="PANTHER" id="PTHR32063:SF28">
    <property type="entry name" value="BLR2861 PROTEIN"/>
    <property type="match status" value="1"/>
</dbReference>
<dbReference type="InterPro" id="IPR001036">
    <property type="entry name" value="Acrflvin-R"/>
</dbReference>
<dbReference type="Proteomes" id="UP001203423">
    <property type="component" value="Unassembled WGS sequence"/>
</dbReference>
<keyword evidence="1" id="KW-0472">Membrane</keyword>
<accession>A0ABT0LGV7</accession>
<evidence type="ECO:0000256" key="1">
    <source>
        <dbReference type="SAM" id="Phobius"/>
    </source>
</evidence>
<feature type="transmembrane region" description="Helical" evidence="1">
    <location>
        <begin position="875"/>
        <end position="899"/>
    </location>
</feature>
<keyword evidence="1" id="KW-1133">Transmembrane helix</keyword>
<evidence type="ECO:0000313" key="2">
    <source>
        <dbReference type="EMBL" id="MCL1126914.1"/>
    </source>
</evidence>
<feature type="transmembrane region" description="Helical" evidence="1">
    <location>
        <begin position="463"/>
        <end position="481"/>
    </location>
</feature>
<feature type="transmembrane region" description="Helical" evidence="1">
    <location>
        <begin position="527"/>
        <end position="546"/>
    </location>
</feature>
<dbReference type="Gene3D" id="3.30.70.1430">
    <property type="entry name" value="Multidrug efflux transporter AcrB pore domain"/>
    <property type="match status" value="2"/>
</dbReference>
<dbReference type="Pfam" id="PF00873">
    <property type="entry name" value="ACR_tran"/>
    <property type="match status" value="1"/>
</dbReference>
<dbReference type="RefSeq" id="WP_248942323.1">
    <property type="nucleotide sequence ID" value="NZ_JAKIKS010000115.1"/>
</dbReference>
<evidence type="ECO:0000313" key="3">
    <source>
        <dbReference type="Proteomes" id="UP001203423"/>
    </source>
</evidence>